<dbReference type="GO" id="GO:0000978">
    <property type="term" value="F:RNA polymerase II cis-regulatory region sequence-specific DNA binding"/>
    <property type="evidence" value="ECO:0007669"/>
    <property type="project" value="TreeGrafter"/>
</dbReference>
<keyword evidence="6" id="KW-1185">Reference proteome</keyword>
<organism evidence="5 6">
    <name type="scientific">Aspergillus cristatus</name>
    <name type="common">Chinese Fuzhuan brick tea-fermentation fungus</name>
    <name type="synonym">Eurotium cristatum</name>
    <dbReference type="NCBI Taxonomy" id="573508"/>
    <lineage>
        <taxon>Eukaryota</taxon>
        <taxon>Fungi</taxon>
        <taxon>Dikarya</taxon>
        <taxon>Ascomycota</taxon>
        <taxon>Pezizomycotina</taxon>
        <taxon>Eurotiomycetes</taxon>
        <taxon>Eurotiomycetidae</taxon>
        <taxon>Eurotiales</taxon>
        <taxon>Aspergillaceae</taxon>
        <taxon>Aspergillus</taxon>
        <taxon>Aspergillus subgen. Aspergillus</taxon>
    </lineage>
</organism>
<dbReference type="CDD" id="cd12148">
    <property type="entry name" value="fungal_TF_MHR"/>
    <property type="match status" value="1"/>
</dbReference>
<protein>
    <submittedName>
        <fullName evidence="5">Uncharacterized protein</fullName>
    </submittedName>
</protein>
<evidence type="ECO:0000256" key="2">
    <source>
        <dbReference type="ARBA" id="ARBA00023163"/>
    </source>
</evidence>
<keyword evidence="2" id="KW-0804">Transcription</keyword>
<evidence type="ECO:0000313" key="5">
    <source>
        <dbReference type="EMBL" id="ODM22499.1"/>
    </source>
</evidence>
<dbReference type="GO" id="GO:0005634">
    <property type="term" value="C:nucleus"/>
    <property type="evidence" value="ECO:0007669"/>
    <property type="project" value="TreeGrafter"/>
</dbReference>
<feature type="chain" id="PRO_5009123814" evidence="4">
    <location>
        <begin position="21"/>
        <end position="127"/>
    </location>
</feature>
<dbReference type="InterPro" id="IPR051127">
    <property type="entry name" value="Fungal_SecMet_Regulators"/>
</dbReference>
<dbReference type="STRING" id="573508.A0A1E3BNH8"/>
<dbReference type="VEuPathDB" id="FungiDB:SI65_00087"/>
<dbReference type="PANTHER" id="PTHR47424:SF2">
    <property type="entry name" value="TRANSCRIPTION FACTOR DOMAIN-CONTAINING PROTEIN-RELATED"/>
    <property type="match status" value="1"/>
</dbReference>
<keyword evidence="3" id="KW-0539">Nucleus</keyword>
<feature type="signal peptide" evidence="4">
    <location>
        <begin position="1"/>
        <end position="20"/>
    </location>
</feature>
<dbReference type="AlphaFoldDB" id="A0A1E3BNH8"/>
<name>A0A1E3BNH8_ASPCR</name>
<evidence type="ECO:0000256" key="4">
    <source>
        <dbReference type="SAM" id="SignalP"/>
    </source>
</evidence>
<comment type="caution">
    <text evidence="5">The sequence shown here is derived from an EMBL/GenBank/DDBJ whole genome shotgun (WGS) entry which is preliminary data.</text>
</comment>
<reference evidence="5 6" key="1">
    <citation type="journal article" date="2016" name="BMC Genomics">
        <title>Comparative genomic and transcriptomic analyses of the Fuzhuan brick tea-fermentation fungus Aspergillus cristatus.</title>
        <authorList>
            <person name="Ge Y."/>
            <person name="Wang Y."/>
            <person name="Liu Y."/>
            <person name="Tan Y."/>
            <person name="Ren X."/>
            <person name="Zhang X."/>
            <person name="Hyde K.D."/>
            <person name="Liu Y."/>
            <person name="Liu Z."/>
        </authorList>
    </citation>
    <scope>NUCLEOTIDE SEQUENCE [LARGE SCALE GENOMIC DNA]</scope>
    <source>
        <strain evidence="5 6">GZAAS20.1005</strain>
    </source>
</reference>
<keyword evidence="4" id="KW-0732">Signal</keyword>
<proteinExistence type="predicted"/>
<dbReference type="Proteomes" id="UP000094569">
    <property type="component" value="Unassembled WGS sequence"/>
</dbReference>
<dbReference type="GO" id="GO:0000981">
    <property type="term" value="F:DNA-binding transcription factor activity, RNA polymerase II-specific"/>
    <property type="evidence" value="ECO:0007669"/>
    <property type="project" value="TreeGrafter"/>
</dbReference>
<evidence type="ECO:0000256" key="1">
    <source>
        <dbReference type="ARBA" id="ARBA00023015"/>
    </source>
</evidence>
<dbReference type="GO" id="GO:0000435">
    <property type="term" value="P:positive regulation of transcription from RNA polymerase II promoter by galactose"/>
    <property type="evidence" value="ECO:0007669"/>
    <property type="project" value="TreeGrafter"/>
</dbReference>
<keyword evidence="1" id="KW-0805">Transcription regulation</keyword>
<dbReference type="OrthoDB" id="2283488at2759"/>
<sequence length="127" mass="14239">MACWYGLYFLFQAILIPVICLRNDPQSPLVVSWRDQISKAMPVLESMGQLNPTALRCLGVIRSLCGTYLDPSMDGWGRPTEESPQTPLASLYPLMWPTLEMAQLDGVDSILQESTIMDFMNQLPGLE</sequence>
<evidence type="ECO:0000313" key="6">
    <source>
        <dbReference type="Proteomes" id="UP000094569"/>
    </source>
</evidence>
<gene>
    <name evidence="5" type="ORF">SI65_00087</name>
</gene>
<dbReference type="EMBL" id="JXNT01000001">
    <property type="protein sequence ID" value="ODM22499.1"/>
    <property type="molecule type" value="Genomic_DNA"/>
</dbReference>
<accession>A0A1E3BNH8</accession>
<evidence type="ECO:0000256" key="3">
    <source>
        <dbReference type="ARBA" id="ARBA00023242"/>
    </source>
</evidence>
<dbReference type="PANTHER" id="PTHR47424">
    <property type="entry name" value="REGULATORY PROTEIN GAL4"/>
    <property type="match status" value="1"/>
</dbReference>